<evidence type="ECO:0000256" key="5">
    <source>
        <dbReference type="ARBA" id="ARBA00023136"/>
    </source>
</evidence>
<evidence type="ECO:0000256" key="4">
    <source>
        <dbReference type="ARBA" id="ARBA00022989"/>
    </source>
</evidence>
<protein>
    <submittedName>
        <fullName evidence="7">FliO/MopB family protein</fullName>
    </submittedName>
</protein>
<reference evidence="7 8" key="1">
    <citation type="submission" date="2019-06" db="EMBL/GenBank/DDBJ databases">
        <authorList>
            <person name="Lee I."/>
            <person name="Jang G.I."/>
            <person name="Hwang C.Y."/>
        </authorList>
    </citation>
    <scope>NUCLEOTIDE SEQUENCE [LARGE SCALE GENOMIC DNA]</scope>
    <source>
        <strain evidence="7 8">PAMC 28131</strain>
    </source>
</reference>
<dbReference type="OrthoDB" id="7409867at2"/>
<keyword evidence="3 6" id="KW-0812">Transmembrane</keyword>
<dbReference type="Pfam" id="PF04347">
    <property type="entry name" value="FliO"/>
    <property type="match status" value="1"/>
</dbReference>
<gene>
    <name evidence="7" type="ORF">FJQ54_12075</name>
</gene>
<dbReference type="EMBL" id="VFSU01000028">
    <property type="protein sequence ID" value="TPE60140.1"/>
    <property type="molecule type" value="Genomic_DNA"/>
</dbReference>
<name>A0A501XHX4_9SPHN</name>
<keyword evidence="4 6" id="KW-1133">Transmembrane helix</keyword>
<dbReference type="GO" id="GO:0044781">
    <property type="term" value="P:bacterial-type flagellum organization"/>
    <property type="evidence" value="ECO:0007669"/>
    <property type="project" value="InterPro"/>
</dbReference>
<evidence type="ECO:0000313" key="7">
    <source>
        <dbReference type="EMBL" id="TPE60140.1"/>
    </source>
</evidence>
<keyword evidence="5 6" id="KW-0472">Membrane</keyword>
<dbReference type="InterPro" id="IPR022781">
    <property type="entry name" value="Flagellar_biosynth_FliO"/>
</dbReference>
<organism evidence="7 8">
    <name type="scientific">Sandaracinobacter neustonicus</name>
    <dbReference type="NCBI Taxonomy" id="1715348"/>
    <lineage>
        <taxon>Bacteria</taxon>
        <taxon>Pseudomonadati</taxon>
        <taxon>Pseudomonadota</taxon>
        <taxon>Alphaproteobacteria</taxon>
        <taxon>Sphingomonadales</taxon>
        <taxon>Sphingosinicellaceae</taxon>
        <taxon>Sandaracinobacter</taxon>
    </lineage>
</organism>
<proteinExistence type="predicted"/>
<comment type="subcellular location">
    <subcellularLocation>
        <location evidence="1">Cell membrane</location>
    </subcellularLocation>
</comment>
<keyword evidence="8" id="KW-1185">Reference proteome</keyword>
<dbReference type="AlphaFoldDB" id="A0A501XHX4"/>
<evidence type="ECO:0000256" key="3">
    <source>
        <dbReference type="ARBA" id="ARBA00022692"/>
    </source>
</evidence>
<dbReference type="GO" id="GO:0016020">
    <property type="term" value="C:membrane"/>
    <property type="evidence" value="ECO:0007669"/>
    <property type="project" value="InterPro"/>
</dbReference>
<evidence type="ECO:0000313" key="8">
    <source>
        <dbReference type="Proteomes" id="UP000319897"/>
    </source>
</evidence>
<comment type="caution">
    <text evidence="7">The sequence shown here is derived from an EMBL/GenBank/DDBJ whole genome shotgun (WGS) entry which is preliminary data.</text>
</comment>
<evidence type="ECO:0000256" key="6">
    <source>
        <dbReference type="SAM" id="Phobius"/>
    </source>
</evidence>
<accession>A0A501XHX4</accession>
<feature type="transmembrane region" description="Helical" evidence="6">
    <location>
        <begin position="6"/>
        <end position="27"/>
    </location>
</feature>
<dbReference type="RefSeq" id="WP_140928666.1">
    <property type="nucleotide sequence ID" value="NZ_VFSU01000028.1"/>
</dbReference>
<evidence type="ECO:0000256" key="1">
    <source>
        <dbReference type="ARBA" id="ARBA00004236"/>
    </source>
</evidence>
<evidence type="ECO:0000256" key="2">
    <source>
        <dbReference type="ARBA" id="ARBA00022475"/>
    </source>
</evidence>
<keyword evidence="2" id="KW-1003">Cell membrane</keyword>
<dbReference type="Proteomes" id="UP000319897">
    <property type="component" value="Unassembled WGS sequence"/>
</dbReference>
<sequence length="102" mass="10958">MFGEFLLRLAVALPLVCALATLSLWAVKRGWFRLPPIKMLGVVTRAPQEPPPLDLIATRSLGPGARLAVVRFDGRDHLVGQSGNAFTLIASTVPQEQPPCAS</sequence>